<dbReference type="InterPro" id="IPR013785">
    <property type="entry name" value="Aldolase_TIM"/>
</dbReference>
<dbReference type="PROSITE" id="PS00171">
    <property type="entry name" value="TIM_1"/>
    <property type="match status" value="1"/>
</dbReference>
<reference evidence="9 10" key="1">
    <citation type="submission" date="2020-03" db="EMBL/GenBank/DDBJ databases">
        <title>Genomic Encyclopedia of Type Strains, Phase IV (KMG-IV): sequencing the most valuable type-strain genomes for metagenomic binning, comparative biology and taxonomic classification.</title>
        <authorList>
            <person name="Goeker M."/>
        </authorList>
    </citation>
    <scope>NUCLEOTIDE SEQUENCE [LARGE SCALE GENOMIC DNA]</scope>
    <source>
        <strain evidence="9 10">DSM 5718</strain>
    </source>
</reference>
<keyword evidence="6 7" id="KW-0413">Isomerase</keyword>
<dbReference type="SUPFAM" id="SSF51351">
    <property type="entry name" value="Triosephosphate isomerase (TIM)"/>
    <property type="match status" value="1"/>
</dbReference>
<evidence type="ECO:0000313" key="10">
    <source>
        <dbReference type="Proteomes" id="UP000537126"/>
    </source>
</evidence>
<gene>
    <name evidence="7" type="primary">tpiA</name>
    <name evidence="9" type="ORF">FHS56_002175</name>
</gene>
<comment type="similarity">
    <text evidence="2 7 8">Belongs to the triosephosphate isomerase family.</text>
</comment>
<dbReference type="CDD" id="cd00311">
    <property type="entry name" value="TIM"/>
    <property type="match status" value="1"/>
</dbReference>
<comment type="caution">
    <text evidence="9">The sequence shown here is derived from an EMBL/GenBank/DDBJ whole genome shotgun (WGS) entry which is preliminary data.</text>
</comment>
<dbReference type="Proteomes" id="UP000537126">
    <property type="component" value="Unassembled WGS sequence"/>
</dbReference>
<dbReference type="GO" id="GO:0046166">
    <property type="term" value="P:glyceraldehyde-3-phosphate biosynthetic process"/>
    <property type="evidence" value="ECO:0007669"/>
    <property type="project" value="TreeGrafter"/>
</dbReference>
<feature type="binding site" evidence="7">
    <location>
        <position position="178"/>
    </location>
    <ligand>
        <name>substrate</name>
    </ligand>
</feature>
<dbReference type="FunFam" id="3.20.20.70:FF:000016">
    <property type="entry name" value="Triosephosphate isomerase"/>
    <property type="match status" value="1"/>
</dbReference>
<accession>A0A846MSS4</accession>
<evidence type="ECO:0000256" key="7">
    <source>
        <dbReference type="HAMAP-Rule" id="MF_00147"/>
    </source>
</evidence>
<dbReference type="NCBIfam" id="TIGR00419">
    <property type="entry name" value="tim"/>
    <property type="match status" value="1"/>
</dbReference>
<keyword evidence="4 7" id="KW-0963">Cytoplasm</keyword>
<dbReference type="PROSITE" id="PS51440">
    <property type="entry name" value="TIM_2"/>
    <property type="match status" value="1"/>
</dbReference>
<feature type="active site" description="Proton acceptor" evidence="7">
    <location>
        <position position="172"/>
    </location>
</feature>
<keyword evidence="5 7" id="KW-0324">Glycolysis</keyword>
<dbReference type="GO" id="GO:0004807">
    <property type="term" value="F:triose-phosphate isomerase activity"/>
    <property type="evidence" value="ECO:0007669"/>
    <property type="project" value="UniProtKB-UniRule"/>
</dbReference>
<proteinExistence type="inferred from homology"/>
<dbReference type="InterPro" id="IPR035990">
    <property type="entry name" value="TIM_sf"/>
</dbReference>
<feature type="binding site" evidence="7">
    <location>
        <begin position="9"/>
        <end position="11"/>
    </location>
    <ligand>
        <name>substrate</name>
    </ligand>
</feature>
<comment type="pathway">
    <text evidence="7 8">Carbohydrate biosynthesis; gluconeogenesis.</text>
</comment>
<evidence type="ECO:0000256" key="1">
    <source>
        <dbReference type="ARBA" id="ARBA00004680"/>
    </source>
</evidence>
<dbReference type="AlphaFoldDB" id="A0A846MSS4"/>
<feature type="binding site" evidence="7">
    <location>
        <position position="218"/>
    </location>
    <ligand>
        <name>substrate</name>
    </ligand>
</feature>
<name>A0A846MSS4_9BACT</name>
<protein>
    <recommendedName>
        <fullName evidence="7 8">Triosephosphate isomerase</fullName>
        <shortName evidence="7">TIM</shortName>
        <shortName evidence="7">TPI</shortName>
        <ecNumber evidence="7 8">5.3.1.1</ecNumber>
    </recommendedName>
    <alternativeName>
        <fullName evidence="7">Triose-phosphate isomerase</fullName>
    </alternativeName>
</protein>
<organism evidence="9 10">
    <name type="scientific">Thermonema lapsum</name>
    <dbReference type="NCBI Taxonomy" id="28195"/>
    <lineage>
        <taxon>Bacteria</taxon>
        <taxon>Pseudomonadati</taxon>
        <taxon>Bacteroidota</taxon>
        <taxon>Cytophagia</taxon>
        <taxon>Cytophagales</taxon>
        <taxon>Thermonemataceae</taxon>
        <taxon>Thermonema</taxon>
    </lineage>
</organism>
<feature type="active site" description="Electrophile" evidence="7">
    <location>
        <position position="100"/>
    </location>
</feature>
<comment type="pathway">
    <text evidence="1 7 8">Carbohydrate degradation; glycolysis; D-glyceraldehyde 3-phosphate from glycerone phosphate: step 1/1.</text>
</comment>
<dbReference type="GO" id="GO:0019563">
    <property type="term" value="P:glycerol catabolic process"/>
    <property type="evidence" value="ECO:0007669"/>
    <property type="project" value="TreeGrafter"/>
</dbReference>
<keyword evidence="10" id="KW-1185">Reference proteome</keyword>
<comment type="catalytic activity">
    <reaction evidence="7 8">
        <text>D-glyceraldehyde 3-phosphate = dihydroxyacetone phosphate</text>
        <dbReference type="Rhea" id="RHEA:18585"/>
        <dbReference type="ChEBI" id="CHEBI:57642"/>
        <dbReference type="ChEBI" id="CHEBI:59776"/>
        <dbReference type="EC" id="5.3.1.1"/>
    </reaction>
</comment>
<dbReference type="EC" id="5.3.1.1" evidence="7 8"/>
<evidence type="ECO:0000256" key="6">
    <source>
        <dbReference type="ARBA" id="ARBA00023235"/>
    </source>
</evidence>
<dbReference type="RefSeq" id="WP_166920612.1">
    <property type="nucleotide sequence ID" value="NZ_JAASRN010000004.1"/>
</dbReference>
<comment type="subunit">
    <text evidence="7 8">Homodimer.</text>
</comment>
<dbReference type="InterPro" id="IPR000652">
    <property type="entry name" value="Triosephosphate_isomerase"/>
</dbReference>
<dbReference type="InterPro" id="IPR022896">
    <property type="entry name" value="TrioseP_Isoase_bac/euk"/>
</dbReference>
<evidence type="ECO:0000256" key="2">
    <source>
        <dbReference type="ARBA" id="ARBA00007422"/>
    </source>
</evidence>
<evidence type="ECO:0000256" key="4">
    <source>
        <dbReference type="ARBA" id="ARBA00022490"/>
    </source>
</evidence>
<evidence type="ECO:0000313" key="9">
    <source>
        <dbReference type="EMBL" id="NIK74646.1"/>
    </source>
</evidence>
<dbReference type="Pfam" id="PF00121">
    <property type="entry name" value="TIM"/>
    <property type="match status" value="1"/>
</dbReference>
<dbReference type="GO" id="GO:0006096">
    <property type="term" value="P:glycolytic process"/>
    <property type="evidence" value="ECO:0007669"/>
    <property type="project" value="UniProtKB-UniRule"/>
</dbReference>
<evidence type="ECO:0000256" key="5">
    <source>
        <dbReference type="ARBA" id="ARBA00023152"/>
    </source>
</evidence>
<dbReference type="PANTHER" id="PTHR21139">
    <property type="entry name" value="TRIOSEPHOSPHATE ISOMERASE"/>
    <property type="match status" value="1"/>
</dbReference>
<evidence type="ECO:0000256" key="8">
    <source>
        <dbReference type="RuleBase" id="RU363013"/>
    </source>
</evidence>
<dbReference type="Gene3D" id="3.20.20.70">
    <property type="entry name" value="Aldolase class I"/>
    <property type="match status" value="1"/>
</dbReference>
<dbReference type="HAMAP" id="MF_00147_B">
    <property type="entry name" value="TIM_B"/>
    <property type="match status" value="1"/>
</dbReference>
<dbReference type="PANTHER" id="PTHR21139:SF42">
    <property type="entry name" value="TRIOSEPHOSPHATE ISOMERASE"/>
    <property type="match status" value="1"/>
</dbReference>
<feature type="binding site" evidence="7">
    <location>
        <begin position="239"/>
        <end position="240"/>
    </location>
    <ligand>
        <name>substrate</name>
    </ligand>
</feature>
<sequence length="256" mass="28347">MRKKIVAGNWKMNTTLAEGQALASEIIHMVEDETDRSVQVVLIPPFTHLYPINKLIGSLRKKHIYLGAQDCSAHEKGAYTGEVSAAMLQSVGVDYVIVGHSERREYHAENHALLAQKARRVLEHGMQLIFCCGEPLSVREAGNYLEYVEAQLRESLFELEADLWEHIVIAYEPVWAIGTGKTATPEQAQEVHAYIRSLIAERYDKALAHEVSILYGGSCKPENAAELFAQADIDGGLIGGASLKSRSFVDIIKACQ</sequence>
<comment type="subcellular location">
    <subcellularLocation>
        <location evidence="7 8">Cytoplasm</location>
    </subcellularLocation>
</comment>
<dbReference type="EMBL" id="JAASRN010000004">
    <property type="protein sequence ID" value="NIK74646.1"/>
    <property type="molecule type" value="Genomic_DNA"/>
</dbReference>
<dbReference type="GO" id="GO:0006094">
    <property type="term" value="P:gluconeogenesis"/>
    <property type="evidence" value="ECO:0007669"/>
    <property type="project" value="UniProtKB-UniRule"/>
</dbReference>
<keyword evidence="3 7" id="KW-0312">Gluconeogenesis</keyword>
<dbReference type="InterPro" id="IPR020861">
    <property type="entry name" value="Triosephosphate_isomerase_AS"/>
</dbReference>
<dbReference type="UniPathway" id="UPA00109">
    <property type="reaction ID" value="UER00189"/>
</dbReference>
<dbReference type="GO" id="GO:0005829">
    <property type="term" value="C:cytosol"/>
    <property type="evidence" value="ECO:0007669"/>
    <property type="project" value="TreeGrafter"/>
</dbReference>
<dbReference type="UniPathway" id="UPA00138"/>
<comment type="function">
    <text evidence="7">Involved in the gluconeogenesis. Catalyzes stereospecifically the conversion of dihydroxyacetone phosphate (DHAP) to D-glyceraldehyde-3-phosphate (G3P).</text>
</comment>
<evidence type="ECO:0000256" key="3">
    <source>
        <dbReference type="ARBA" id="ARBA00022432"/>
    </source>
</evidence>